<proteinExistence type="predicted"/>
<dbReference type="PANTHER" id="PTHR21261">
    <property type="entry name" value="BEAT PROTEIN"/>
    <property type="match status" value="1"/>
</dbReference>
<organism evidence="2 3">
    <name type="scientific">Polyplax serrata</name>
    <name type="common">Common mouse louse</name>
    <dbReference type="NCBI Taxonomy" id="468196"/>
    <lineage>
        <taxon>Eukaryota</taxon>
        <taxon>Metazoa</taxon>
        <taxon>Ecdysozoa</taxon>
        <taxon>Arthropoda</taxon>
        <taxon>Hexapoda</taxon>
        <taxon>Insecta</taxon>
        <taxon>Pterygota</taxon>
        <taxon>Neoptera</taxon>
        <taxon>Paraneoptera</taxon>
        <taxon>Psocodea</taxon>
        <taxon>Troctomorpha</taxon>
        <taxon>Phthiraptera</taxon>
        <taxon>Anoplura</taxon>
        <taxon>Polyplacidae</taxon>
        <taxon>Polyplax</taxon>
    </lineage>
</organism>
<protein>
    <submittedName>
        <fullName evidence="2">Uncharacterized protein</fullName>
    </submittedName>
</protein>
<dbReference type="AlphaFoldDB" id="A0AAN8S658"/>
<dbReference type="PANTHER" id="PTHR21261:SF3">
    <property type="entry name" value="BEATEN PATH VII"/>
    <property type="match status" value="1"/>
</dbReference>
<dbReference type="Proteomes" id="UP001372834">
    <property type="component" value="Unassembled WGS sequence"/>
</dbReference>
<evidence type="ECO:0000256" key="1">
    <source>
        <dbReference type="SAM" id="MobiDB-lite"/>
    </source>
</evidence>
<dbReference type="EMBL" id="JAWJWE010000036">
    <property type="protein sequence ID" value="KAK6628854.1"/>
    <property type="molecule type" value="Genomic_DNA"/>
</dbReference>
<name>A0AAN8S658_POLSC</name>
<comment type="caution">
    <text evidence="2">The sequence shown here is derived from an EMBL/GenBank/DDBJ whole genome shotgun (WGS) entry which is preliminary data.</text>
</comment>
<gene>
    <name evidence="2" type="ORF">RUM43_002670</name>
</gene>
<feature type="region of interest" description="Disordered" evidence="1">
    <location>
        <begin position="134"/>
        <end position="154"/>
    </location>
</feature>
<reference evidence="2 3" key="1">
    <citation type="submission" date="2023-10" db="EMBL/GenBank/DDBJ databases">
        <title>Genomes of two closely related lineages of the louse Polyplax serrata with different host specificities.</title>
        <authorList>
            <person name="Martinu J."/>
            <person name="Tarabai H."/>
            <person name="Stefka J."/>
            <person name="Hypsa V."/>
        </authorList>
    </citation>
    <scope>NUCLEOTIDE SEQUENCE [LARGE SCALE GENOMIC DNA]</scope>
    <source>
        <strain evidence="2">HR10_N</strain>
    </source>
</reference>
<evidence type="ECO:0000313" key="2">
    <source>
        <dbReference type="EMBL" id="KAK6628854.1"/>
    </source>
</evidence>
<sequence length="154" mass="18086">MPHYVEKGRSVILYCNYSLPLRELYKIEWQKNDKKIYQYVKVRKQPMRNFTIPGGTFDFYDSIDWSTQIKHTREIKSLQATSNLIMETLTNTQVKFNGEISKGFVITSGERRRDGLTDVFFRAVPPRRIALERKQHPPEEHPIPGVEQVAKEIS</sequence>
<evidence type="ECO:0000313" key="3">
    <source>
        <dbReference type="Proteomes" id="UP001372834"/>
    </source>
</evidence>
<accession>A0AAN8S658</accession>